<dbReference type="Proteomes" id="UP000703269">
    <property type="component" value="Unassembled WGS sequence"/>
</dbReference>
<organism evidence="2 3">
    <name type="scientific">Phanerochaete sordida</name>
    <dbReference type="NCBI Taxonomy" id="48140"/>
    <lineage>
        <taxon>Eukaryota</taxon>
        <taxon>Fungi</taxon>
        <taxon>Dikarya</taxon>
        <taxon>Basidiomycota</taxon>
        <taxon>Agaricomycotina</taxon>
        <taxon>Agaricomycetes</taxon>
        <taxon>Polyporales</taxon>
        <taxon>Phanerochaetaceae</taxon>
        <taxon>Phanerochaete</taxon>
    </lineage>
</organism>
<evidence type="ECO:0000313" key="2">
    <source>
        <dbReference type="EMBL" id="GJE88513.1"/>
    </source>
</evidence>
<feature type="compositionally biased region" description="Basic and acidic residues" evidence="1">
    <location>
        <begin position="110"/>
        <end position="146"/>
    </location>
</feature>
<feature type="compositionally biased region" description="Low complexity" evidence="1">
    <location>
        <begin position="33"/>
        <end position="44"/>
    </location>
</feature>
<evidence type="ECO:0000256" key="1">
    <source>
        <dbReference type="SAM" id="MobiDB-lite"/>
    </source>
</evidence>
<dbReference type="Gene3D" id="3.60.130.30">
    <property type="match status" value="1"/>
</dbReference>
<feature type="region of interest" description="Disordered" evidence="1">
    <location>
        <begin position="272"/>
        <end position="307"/>
    </location>
</feature>
<proteinExistence type="predicted"/>
<sequence length="518" mass="56773">MIDVDIEQGLVFAVEQELKADLLPPIASPTPPSHSSGSNSCHSSATPLQKPSHAGDPFAAAVTSEVLQQVTERLQASSGPTSTSSSTTSHPAPPPSSPPPQKKARRSRWNKSDKGRAAKREKNKAARQDERQAEVVARKEQQREAGADSIPAYQVRPSLLRKLASVEVDELKTSAEALPACLGAWTGQYVKEGGRVLTLQQALNMGLRLKSWDGVKTVVLVDRQHVILGVLYGRPSDSSQREPWTDTLAGVERAIKQLNSELHWGKNEVLPRFPKRKGGKGKNRRGKYKAVSHGPSYGGGQTKPGNLTHTESNLAALERFNKDPAVQRMKSVANAGFAYYAPKLYDYYVKTLAELYKHDPSLVPPFKGAIWANVTIGVSDQCVSSLHRDHNNLAFGWCAIQPLGDFDPKAGGHLILQQLGIVAEFPPGTTAFLTSAVVTHGNTTIGPEETRKSMISYCAGGLFRWVQYGFRTWEQFLEAEEDLAKEEWAKRKVERPKFALSLFSTVDSLVEDHSQVGR</sequence>
<reference evidence="2 3" key="1">
    <citation type="submission" date="2021-08" db="EMBL/GenBank/DDBJ databases">
        <title>Draft Genome Sequence of Phanerochaete sordida strain YK-624.</title>
        <authorList>
            <person name="Mori T."/>
            <person name="Dohra H."/>
            <person name="Suzuki T."/>
            <person name="Kawagishi H."/>
            <person name="Hirai H."/>
        </authorList>
    </citation>
    <scope>NUCLEOTIDE SEQUENCE [LARGE SCALE GENOMIC DNA]</scope>
    <source>
        <strain evidence="2 3">YK-624</strain>
    </source>
</reference>
<feature type="compositionally biased region" description="Pro residues" evidence="1">
    <location>
        <begin position="91"/>
        <end position="101"/>
    </location>
</feature>
<feature type="region of interest" description="Disordered" evidence="1">
    <location>
        <begin position="23"/>
        <end position="149"/>
    </location>
</feature>
<dbReference type="OrthoDB" id="2797114at2759"/>
<accession>A0A9P3LBW1</accession>
<feature type="compositionally biased region" description="Polar residues" evidence="1">
    <location>
        <begin position="65"/>
        <end position="76"/>
    </location>
</feature>
<dbReference type="AlphaFoldDB" id="A0A9P3LBW1"/>
<comment type="caution">
    <text evidence="2">The sequence shown here is derived from an EMBL/GenBank/DDBJ whole genome shotgun (WGS) entry which is preliminary data.</text>
</comment>
<gene>
    <name evidence="2" type="ORF">PsYK624_045960</name>
</gene>
<feature type="compositionally biased region" description="Low complexity" evidence="1">
    <location>
        <begin position="77"/>
        <end position="90"/>
    </location>
</feature>
<evidence type="ECO:0000313" key="3">
    <source>
        <dbReference type="Proteomes" id="UP000703269"/>
    </source>
</evidence>
<protein>
    <submittedName>
        <fullName evidence="2">Uncharacterized protein</fullName>
    </submittedName>
</protein>
<name>A0A9P3LBW1_9APHY</name>
<feature type="compositionally biased region" description="Basic residues" evidence="1">
    <location>
        <begin position="273"/>
        <end position="290"/>
    </location>
</feature>
<dbReference type="EMBL" id="BPQB01000009">
    <property type="protein sequence ID" value="GJE88513.1"/>
    <property type="molecule type" value="Genomic_DNA"/>
</dbReference>
<keyword evidence="3" id="KW-1185">Reference proteome</keyword>